<protein>
    <submittedName>
        <fullName evidence="9">Uncharacterized protein</fullName>
    </submittedName>
</protein>
<dbReference type="PROSITE" id="PS51272">
    <property type="entry name" value="SLH"/>
    <property type="match status" value="2"/>
</dbReference>
<keyword evidence="4" id="KW-0378">Hydrolase</keyword>
<dbReference type="Pfam" id="PF00395">
    <property type="entry name" value="SLH"/>
    <property type="match status" value="2"/>
</dbReference>
<organism evidence="9 10">
    <name type="scientific">Niallia endozanthoxylica</name>
    <dbReference type="NCBI Taxonomy" id="2036016"/>
    <lineage>
        <taxon>Bacteria</taxon>
        <taxon>Bacillati</taxon>
        <taxon>Bacillota</taxon>
        <taxon>Bacilli</taxon>
        <taxon>Bacillales</taxon>
        <taxon>Bacillaceae</taxon>
        <taxon>Niallia</taxon>
    </lineage>
</organism>
<dbReference type="Proteomes" id="UP000326671">
    <property type="component" value="Unassembled WGS sequence"/>
</dbReference>
<keyword evidence="5" id="KW-0788">Thiol protease</keyword>
<feature type="domain" description="SLH" evidence="7">
    <location>
        <begin position="155"/>
        <end position="213"/>
    </location>
</feature>
<dbReference type="InterPro" id="IPR038765">
    <property type="entry name" value="Papain-like_cys_pep_sf"/>
</dbReference>
<evidence type="ECO:0000256" key="6">
    <source>
        <dbReference type="SAM" id="SignalP"/>
    </source>
</evidence>
<dbReference type="GO" id="GO:0006508">
    <property type="term" value="P:proteolysis"/>
    <property type="evidence" value="ECO:0007669"/>
    <property type="project" value="UniProtKB-KW"/>
</dbReference>
<dbReference type="SUPFAM" id="SSF54001">
    <property type="entry name" value="Cysteine proteinases"/>
    <property type="match status" value="1"/>
</dbReference>
<sequence>MRQRFTRIILIVLLIGILPLHSVSAAGTQQEEVIKIAKSYIGVPYVFGGTTPSGFDCSGFIRYVYDKVGISMPRVSADQYNAGTKVSKEELQPGDIVFFQKTYNKAGITHSGLYIGNNEFISATSSKGIKIDSLSSSYWGPKYYGATRVINGGSEDSEFKDVSASNAAYPAISVLTKQGVIQGFEDGSFRPDANVTRGQAAAIINRVFNKQPQSVNSFSDVAATNRFAKDIAVMKDLGIISGFPDGTFRPDDNMTRAQMAVIVERAFNLQGKTFTAASAHPYSDVGPDYWAHDAIVTMSRIDKTSVFAGDRYFATNQASRAFFTTAIYNAMNVK</sequence>
<name>A0A5J5H6E4_9BACI</name>
<keyword evidence="2" id="KW-0645">Protease</keyword>
<comment type="caution">
    <text evidence="9">The sequence shown here is derived from an EMBL/GenBank/DDBJ whole genome shotgun (WGS) entry which is preliminary data.</text>
</comment>
<comment type="similarity">
    <text evidence="1">Belongs to the peptidase C40 family.</text>
</comment>
<dbReference type="AlphaFoldDB" id="A0A5J5H6E4"/>
<evidence type="ECO:0000256" key="5">
    <source>
        <dbReference type="ARBA" id="ARBA00022807"/>
    </source>
</evidence>
<dbReference type="RefSeq" id="WP_150442328.1">
    <property type="nucleotide sequence ID" value="NZ_VYKL01000041.1"/>
</dbReference>
<feature type="domain" description="NlpC/P60" evidence="8">
    <location>
        <begin position="27"/>
        <end position="150"/>
    </location>
</feature>
<keyword evidence="3 6" id="KW-0732">Signal</keyword>
<evidence type="ECO:0000313" key="9">
    <source>
        <dbReference type="EMBL" id="KAA9015498.1"/>
    </source>
</evidence>
<evidence type="ECO:0000256" key="2">
    <source>
        <dbReference type="ARBA" id="ARBA00022670"/>
    </source>
</evidence>
<accession>A0A5J5H6E4</accession>
<gene>
    <name evidence="9" type="ORF">F4V44_22860</name>
</gene>
<evidence type="ECO:0000259" key="7">
    <source>
        <dbReference type="PROSITE" id="PS51272"/>
    </source>
</evidence>
<dbReference type="InterPro" id="IPR001119">
    <property type="entry name" value="SLH_dom"/>
</dbReference>
<dbReference type="PANTHER" id="PTHR47053:SF1">
    <property type="entry name" value="MUREIN DD-ENDOPEPTIDASE MEPH-RELATED"/>
    <property type="match status" value="1"/>
</dbReference>
<feature type="signal peptide" evidence="6">
    <location>
        <begin position="1"/>
        <end position="25"/>
    </location>
</feature>
<dbReference type="PROSITE" id="PS51935">
    <property type="entry name" value="NLPC_P60"/>
    <property type="match status" value="1"/>
</dbReference>
<dbReference type="Pfam" id="PF00877">
    <property type="entry name" value="NLPC_P60"/>
    <property type="match status" value="1"/>
</dbReference>
<evidence type="ECO:0000259" key="8">
    <source>
        <dbReference type="PROSITE" id="PS51935"/>
    </source>
</evidence>
<keyword evidence="10" id="KW-1185">Reference proteome</keyword>
<evidence type="ECO:0000313" key="10">
    <source>
        <dbReference type="Proteomes" id="UP000326671"/>
    </source>
</evidence>
<evidence type="ECO:0000256" key="4">
    <source>
        <dbReference type="ARBA" id="ARBA00022801"/>
    </source>
</evidence>
<feature type="chain" id="PRO_5023851609" evidence="6">
    <location>
        <begin position="26"/>
        <end position="334"/>
    </location>
</feature>
<dbReference type="InterPro" id="IPR000064">
    <property type="entry name" value="NLP_P60_dom"/>
</dbReference>
<dbReference type="EMBL" id="VYKL01000041">
    <property type="protein sequence ID" value="KAA9015498.1"/>
    <property type="molecule type" value="Genomic_DNA"/>
</dbReference>
<reference evidence="9 10" key="1">
    <citation type="submission" date="2019-09" db="EMBL/GenBank/DDBJ databases">
        <title>Whole genome sequences of isolates from the Mars Exploration Rovers.</title>
        <authorList>
            <person name="Seuylemezian A."/>
            <person name="Vaishampayan P."/>
        </authorList>
    </citation>
    <scope>NUCLEOTIDE SEQUENCE [LARGE SCALE GENOMIC DNA]</scope>
    <source>
        <strain evidence="9 10">MER_TA_151</strain>
    </source>
</reference>
<evidence type="ECO:0000256" key="3">
    <source>
        <dbReference type="ARBA" id="ARBA00022729"/>
    </source>
</evidence>
<dbReference type="Gene3D" id="3.90.1720.10">
    <property type="entry name" value="endopeptidase domain like (from Nostoc punctiforme)"/>
    <property type="match status" value="1"/>
</dbReference>
<dbReference type="InterPro" id="IPR051202">
    <property type="entry name" value="Peptidase_C40"/>
</dbReference>
<feature type="domain" description="SLH" evidence="7">
    <location>
        <begin position="214"/>
        <end position="277"/>
    </location>
</feature>
<dbReference type="PANTHER" id="PTHR47053">
    <property type="entry name" value="MUREIN DD-ENDOPEPTIDASE MEPH-RELATED"/>
    <property type="match status" value="1"/>
</dbReference>
<evidence type="ECO:0000256" key="1">
    <source>
        <dbReference type="ARBA" id="ARBA00007074"/>
    </source>
</evidence>
<proteinExistence type="inferred from homology"/>
<dbReference type="OrthoDB" id="9813368at2"/>
<dbReference type="GO" id="GO:0008234">
    <property type="term" value="F:cysteine-type peptidase activity"/>
    <property type="evidence" value="ECO:0007669"/>
    <property type="project" value="UniProtKB-KW"/>
</dbReference>